<dbReference type="AlphaFoldDB" id="A0ABD0LZZ1"/>
<feature type="region of interest" description="Disordered" evidence="1">
    <location>
        <begin position="61"/>
        <end position="104"/>
    </location>
</feature>
<evidence type="ECO:0000313" key="3">
    <source>
        <dbReference type="Proteomes" id="UP001519460"/>
    </source>
</evidence>
<evidence type="ECO:0000256" key="1">
    <source>
        <dbReference type="SAM" id="MobiDB-lite"/>
    </source>
</evidence>
<proteinExistence type="predicted"/>
<accession>A0ABD0LZZ1</accession>
<name>A0ABD0LZZ1_9CAEN</name>
<gene>
    <name evidence="2" type="ORF">BaRGS_00003844</name>
</gene>
<reference evidence="2 3" key="1">
    <citation type="journal article" date="2023" name="Sci. Data">
        <title>Genome assembly of the Korean intertidal mud-creeper Batillaria attramentaria.</title>
        <authorList>
            <person name="Patra A.K."/>
            <person name="Ho P.T."/>
            <person name="Jun S."/>
            <person name="Lee S.J."/>
            <person name="Kim Y."/>
            <person name="Won Y.J."/>
        </authorList>
    </citation>
    <scope>NUCLEOTIDE SEQUENCE [LARGE SCALE GENOMIC DNA]</scope>
    <source>
        <strain evidence="2">Wonlab-2016</strain>
    </source>
</reference>
<evidence type="ECO:0000313" key="2">
    <source>
        <dbReference type="EMBL" id="KAK7504816.1"/>
    </source>
</evidence>
<dbReference type="Proteomes" id="UP001519460">
    <property type="component" value="Unassembled WGS sequence"/>
</dbReference>
<protein>
    <submittedName>
        <fullName evidence="2">Uncharacterized protein</fullName>
    </submittedName>
</protein>
<organism evidence="2 3">
    <name type="scientific">Batillaria attramentaria</name>
    <dbReference type="NCBI Taxonomy" id="370345"/>
    <lineage>
        <taxon>Eukaryota</taxon>
        <taxon>Metazoa</taxon>
        <taxon>Spiralia</taxon>
        <taxon>Lophotrochozoa</taxon>
        <taxon>Mollusca</taxon>
        <taxon>Gastropoda</taxon>
        <taxon>Caenogastropoda</taxon>
        <taxon>Sorbeoconcha</taxon>
        <taxon>Cerithioidea</taxon>
        <taxon>Batillariidae</taxon>
        <taxon>Batillaria</taxon>
    </lineage>
</organism>
<dbReference type="EMBL" id="JACVVK020000013">
    <property type="protein sequence ID" value="KAK7504816.1"/>
    <property type="molecule type" value="Genomic_DNA"/>
</dbReference>
<sequence length="104" mass="11947">MTPKDNSVDEGVKEMRTAMMDEDTGDCLNELTKLIKFPDFWEPDNARYAIADDEYLRDATPYRLKPTSGGGWKRSFPLSRRAKEAVRQPDQLPQDVDVASPRKR</sequence>
<keyword evidence="3" id="KW-1185">Reference proteome</keyword>
<comment type="caution">
    <text evidence="2">The sequence shown here is derived from an EMBL/GenBank/DDBJ whole genome shotgun (WGS) entry which is preliminary data.</text>
</comment>